<evidence type="ECO:0000313" key="3">
    <source>
        <dbReference type="EMBL" id="CAB3408519.1"/>
    </source>
</evidence>
<sequence>MEQPNPTMTNQPNRTMPQQGTEPEPRVVCGLPVGGAVGILGSVLMICQIFGLFYLSPFMLYFFEIAIGFAMMFILSAGAKRRKIAYITAYMLYISMYTFWVFFLILGAVMATVWFVDNNAIEMIVISCFFLSISILVALVQMRYLVILYNFLRRNTYRNARAHHGSFNVQYIVPTPISPNGMPPPPRYSSRNPSMVDPTPSPIIKTPIDVEQGSSNRNNTTIPAVTVTDISTPPYSVENEAFNLEDERSRAPSRPPAYSEIVENSTNPQTPSN</sequence>
<protein>
    <submittedName>
        <fullName evidence="3">Uncharacterized protein</fullName>
    </submittedName>
</protein>
<evidence type="ECO:0000313" key="4">
    <source>
        <dbReference type="Proteomes" id="UP000494206"/>
    </source>
</evidence>
<reference evidence="3 4" key="1">
    <citation type="submission" date="2020-04" db="EMBL/GenBank/DDBJ databases">
        <authorList>
            <person name="Laetsch R D."/>
            <person name="Stevens L."/>
            <person name="Kumar S."/>
            <person name="Blaxter L. M."/>
        </authorList>
    </citation>
    <scope>NUCLEOTIDE SEQUENCE [LARGE SCALE GENOMIC DNA]</scope>
</reference>
<keyword evidence="2" id="KW-1133">Transmembrane helix</keyword>
<evidence type="ECO:0000256" key="1">
    <source>
        <dbReference type="SAM" id="MobiDB-lite"/>
    </source>
</evidence>
<accession>A0A8S1F7Q8</accession>
<feature type="transmembrane region" description="Helical" evidence="2">
    <location>
        <begin position="121"/>
        <end position="152"/>
    </location>
</feature>
<feature type="compositionally biased region" description="Polar residues" evidence="1">
    <location>
        <begin position="1"/>
        <end position="21"/>
    </location>
</feature>
<dbReference type="AlphaFoldDB" id="A0A8S1F7Q8"/>
<keyword evidence="2" id="KW-0472">Membrane</keyword>
<gene>
    <name evidence="3" type="ORF">CBOVIS_LOCUS10295</name>
</gene>
<feature type="compositionally biased region" description="Polar residues" evidence="1">
    <location>
        <begin position="262"/>
        <end position="273"/>
    </location>
</feature>
<keyword evidence="2" id="KW-0812">Transmembrane</keyword>
<feature type="transmembrane region" description="Helical" evidence="2">
    <location>
        <begin position="58"/>
        <end position="78"/>
    </location>
</feature>
<dbReference type="OrthoDB" id="5815816at2759"/>
<comment type="caution">
    <text evidence="3">The sequence shown here is derived from an EMBL/GenBank/DDBJ whole genome shotgun (WGS) entry which is preliminary data.</text>
</comment>
<feature type="region of interest" description="Disordered" evidence="1">
    <location>
        <begin position="235"/>
        <end position="273"/>
    </location>
</feature>
<feature type="transmembrane region" description="Helical" evidence="2">
    <location>
        <begin position="27"/>
        <end position="52"/>
    </location>
</feature>
<evidence type="ECO:0000256" key="2">
    <source>
        <dbReference type="SAM" id="Phobius"/>
    </source>
</evidence>
<feature type="region of interest" description="Disordered" evidence="1">
    <location>
        <begin position="1"/>
        <end position="23"/>
    </location>
</feature>
<keyword evidence="4" id="KW-1185">Reference proteome</keyword>
<feature type="transmembrane region" description="Helical" evidence="2">
    <location>
        <begin position="90"/>
        <end position="115"/>
    </location>
</feature>
<proteinExistence type="predicted"/>
<dbReference type="Proteomes" id="UP000494206">
    <property type="component" value="Unassembled WGS sequence"/>
</dbReference>
<dbReference type="EMBL" id="CADEPM010000007">
    <property type="protein sequence ID" value="CAB3408519.1"/>
    <property type="molecule type" value="Genomic_DNA"/>
</dbReference>
<organism evidence="3 4">
    <name type="scientific">Caenorhabditis bovis</name>
    <dbReference type="NCBI Taxonomy" id="2654633"/>
    <lineage>
        <taxon>Eukaryota</taxon>
        <taxon>Metazoa</taxon>
        <taxon>Ecdysozoa</taxon>
        <taxon>Nematoda</taxon>
        <taxon>Chromadorea</taxon>
        <taxon>Rhabditida</taxon>
        <taxon>Rhabditina</taxon>
        <taxon>Rhabditomorpha</taxon>
        <taxon>Rhabditoidea</taxon>
        <taxon>Rhabditidae</taxon>
        <taxon>Peloderinae</taxon>
        <taxon>Caenorhabditis</taxon>
    </lineage>
</organism>
<name>A0A8S1F7Q8_9PELO</name>